<accession>A0A1H8KD89</accession>
<reference evidence="1 2" key="1">
    <citation type="submission" date="2016-10" db="EMBL/GenBank/DDBJ databases">
        <authorList>
            <person name="de Groot N.N."/>
        </authorList>
    </citation>
    <scope>NUCLEOTIDE SEQUENCE [LARGE SCALE GENOMIC DNA]</scope>
    <source>
        <strain evidence="1 2">DSM 8512</strain>
    </source>
</reference>
<dbReference type="Proteomes" id="UP000199054">
    <property type="component" value="Unassembled WGS sequence"/>
</dbReference>
<sequence>MHRDQVEQLLNRYTPEQLARAYLKASRELNEALRSAEKLRAEKLFRDKLRSFKEGFGI</sequence>
<dbReference type="EMBL" id="FODE01000021">
    <property type="protein sequence ID" value="SEN90486.1"/>
    <property type="molecule type" value="Genomic_DNA"/>
</dbReference>
<dbReference type="AlphaFoldDB" id="A0A1H8KD89"/>
<gene>
    <name evidence="1" type="ORF">SAMN04489859_102162</name>
</gene>
<organism evidence="1 2">
    <name type="scientific">Paracoccus alcaliphilus</name>
    <dbReference type="NCBI Taxonomy" id="34002"/>
    <lineage>
        <taxon>Bacteria</taxon>
        <taxon>Pseudomonadati</taxon>
        <taxon>Pseudomonadota</taxon>
        <taxon>Alphaproteobacteria</taxon>
        <taxon>Rhodobacterales</taxon>
        <taxon>Paracoccaceae</taxon>
        <taxon>Paracoccus</taxon>
    </lineage>
</organism>
<proteinExistence type="predicted"/>
<keyword evidence="2" id="KW-1185">Reference proteome</keyword>
<evidence type="ECO:0000313" key="1">
    <source>
        <dbReference type="EMBL" id="SEN90486.1"/>
    </source>
</evidence>
<evidence type="ECO:0000313" key="2">
    <source>
        <dbReference type="Proteomes" id="UP000199054"/>
    </source>
</evidence>
<dbReference type="STRING" id="34002.SAMN04489859_102162"/>
<protein>
    <submittedName>
        <fullName evidence="1">Uncharacterized protein</fullName>
    </submittedName>
</protein>
<dbReference type="RefSeq" id="WP_170851859.1">
    <property type="nucleotide sequence ID" value="NZ_CP067124.1"/>
</dbReference>
<name>A0A1H8KD89_9RHOB</name>